<comment type="similarity">
    <text evidence="1">Belongs to the transglycosylase Slt family.</text>
</comment>
<feature type="signal peptide" evidence="4">
    <location>
        <begin position="1"/>
        <end position="25"/>
    </location>
</feature>
<dbReference type="CDD" id="cd13401">
    <property type="entry name" value="Slt70-like"/>
    <property type="match status" value="1"/>
</dbReference>
<keyword evidence="7" id="KW-1185">Reference proteome</keyword>
<comment type="similarity">
    <text evidence="2">Belongs to the virb1 family.</text>
</comment>
<dbReference type="GO" id="GO:0042597">
    <property type="term" value="C:periplasmic space"/>
    <property type="evidence" value="ECO:0007669"/>
    <property type="project" value="InterPro"/>
</dbReference>
<dbReference type="GO" id="GO:0008933">
    <property type="term" value="F:peptidoglycan lytic transglycosylase activity"/>
    <property type="evidence" value="ECO:0007669"/>
    <property type="project" value="InterPro"/>
</dbReference>
<dbReference type="GO" id="GO:0000270">
    <property type="term" value="P:peptidoglycan metabolic process"/>
    <property type="evidence" value="ECO:0007669"/>
    <property type="project" value="InterPro"/>
</dbReference>
<keyword evidence="3 4" id="KW-0732">Signal</keyword>
<accession>A0A0B5DNX6</accession>
<feature type="domain" description="Transglycosylase SLT" evidence="5">
    <location>
        <begin position="490"/>
        <end position="591"/>
    </location>
</feature>
<dbReference type="Proteomes" id="UP000031521">
    <property type="component" value="Chromosome"/>
</dbReference>
<dbReference type="AlphaFoldDB" id="A0A0B5DNX6"/>
<dbReference type="Pfam" id="PF01464">
    <property type="entry name" value="SLT"/>
    <property type="match status" value="1"/>
</dbReference>
<dbReference type="PANTHER" id="PTHR37423:SF2">
    <property type="entry name" value="MEMBRANE-BOUND LYTIC MUREIN TRANSGLYCOSYLASE C"/>
    <property type="match status" value="1"/>
</dbReference>
<proteinExistence type="inferred from homology"/>
<name>A0A0B5DNX6_9RHOB</name>
<dbReference type="GO" id="GO:0004553">
    <property type="term" value="F:hydrolase activity, hydrolyzing O-glycosyl compounds"/>
    <property type="evidence" value="ECO:0007669"/>
    <property type="project" value="InterPro"/>
</dbReference>
<dbReference type="SUPFAM" id="SSF53955">
    <property type="entry name" value="Lysozyme-like"/>
    <property type="match status" value="1"/>
</dbReference>
<evidence type="ECO:0000313" key="6">
    <source>
        <dbReference type="EMBL" id="AJE45288.1"/>
    </source>
</evidence>
<dbReference type="KEGG" id="cid:P73_0573"/>
<dbReference type="InterPro" id="IPR008939">
    <property type="entry name" value="Lytic_TGlycosylase_superhlx_U"/>
</dbReference>
<dbReference type="SUPFAM" id="SSF48435">
    <property type="entry name" value="Bacterial muramidases"/>
    <property type="match status" value="1"/>
</dbReference>
<evidence type="ECO:0000256" key="4">
    <source>
        <dbReference type="SAM" id="SignalP"/>
    </source>
</evidence>
<dbReference type="Gene3D" id="1.10.530.10">
    <property type="match status" value="1"/>
</dbReference>
<dbReference type="STRING" id="1208324.P73_0573"/>
<dbReference type="Gene3D" id="1.25.20.10">
    <property type="entry name" value="Bacterial muramidases"/>
    <property type="match status" value="1"/>
</dbReference>
<dbReference type="GO" id="GO:0016020">
    <property type="term" value="C:membrane"/>
    <property type="evidence" value="ECO:0007669"/>
    <property type="project" value="InterPro"/>
</dbReference>
<organism evidence="6 7">
    <name type="scientific">Celeribacter indicus</name>
    <dbReference type="NCBI Taxonomy" id="1208324"/>
    <lineage>
        <taxon>Bacteria</taxon>
        <taxon>Pseudomonadati</taxon>
        <taxon>Pseudomonadota</taxon>
        <taxon>Alphaproteobacteria</taxon>
        <taxon>Rhodobacterales</taxon>
        <taxon>Roseobacteraceae</taxon>
        <taxon>Celeribacter</taxon>
    </lineage>
</organism>
<evidence type="ECO:0000256" key="2">
    <source>
        <dbReference type="ARBA" id="ARBA00009387"/>
    </source>
</evidence>
<dbReference type="PANTHER" id="PTHR37423">
    <property type="entry name" value="SOLUBLE LYTIC MUREIN TRANSGLYCOSYLASE-RELATED"/>
    <property type="match status" value="1"/>
</dbReference>
<reference evidence="6 7" key="1">
    <citation type="journal article" date="2014" name="Int. J. Syst. Evol. Microbiol.">
        <title>Celeribacter indicus sp. nov., a polycyclic aromatic hydrocarbon-degrading bacterium from deep-sea sediment and reclassification of Huaishuia halophila as Celeribacter halophilus comb. nov.</title>
        <authorList>
            <person name="Lai Q."/>
            <person name="Cao J."/>
            <person name="Yuan J."/>
            <person name="Li F."/>
            <person name="Shao Z."/>
        </authorList>
    </citation>
    <scope>NUCLEOTIDE SEQUENCE [LARGE SCALE GENOMIC DNA]</scope>
    <source>
        <strain evidence="6">P73</strain>
    </source>
</reference>
<feature type="chain" id="PRO_5002115340" evidence="4">
    <location>
        <begin position="26"/>
        <end position="646"/>
    </location>
</feature>
<dbReference type="HOGENOM" id="CLU_015184_0_1_5"/>
<dbReference type="EMBL" id="CP004393">
    <property type="protein sequence ID" value="AJE45288.1"/>
    <property type="molecule type" value="Genomic_DNA"/>
</dbReference>
<dbReference type="InterPro" id="IPR000189">
    <property type="entry name" value="Transglyc_AS"/>
</dbReference>
<evidence type="ECO:0000256" key="3">
    <source>
        <dbReference type="ARBA" id="ARBA00022729"/>
    </source>
</evidence>
<sequence length="646" mass="71164">MSRLLAAIAVHAIVFASLFATPSDASEDSEALLRAYDAQWAGDWNRAQREAKGVGRDIIEWNRLRAGHGSFAEYRDFLKRNADWPGLPLLAEKGEAAIPDAAEPQAVVDYLTAFPPQTGKGAIRLIEAYEALGLKGDAEAQAVLSWNTLAMGADEEAILRARYAAILAPHHVARAEMLLWRDRFNDAERMLPDLPSGWDRLITATAKLVRDDAGVDDAIAAVPASLADHPVLAHARFEWRVRRGRNDDAVTLMLQRSAGREALGQPEAWGNRRRMLARQMMRDGKTQIAYSLAARHGLLPEEDHYADLEWLAGYVALRYLEDAPLALDHFNRFRMSVTTPISLSRAGYWEGRALEAMGAKEDAAAAYAFGAQFQTAFYGLLSAEKIGRDLDPALTGELRFADYQQAGFMGSSVLKAALLLKEAGDLPQAARFLRHLGESLTPQELGQLGDLALDHDDYLAVLVAKFAADRGIVLNRAYYPLHALAKADLPVEPALALSIARRESEFYPLARSHVGARGLMQLMPRTGQAMAEKLGLAGFSEKQLDDPVTNARLGSAYLAQLEDEFGRNVILVSVGYNAGPSRARDWMQRFGDPRSGTVDPVDWIEHIPFRETQNYVMRVAESLLVYRARLNGAAGPVQLTAELTER</sequence>
<protein>
    <submittedName>
        <fullName evidence="6">Putative lytic transglycosylase catalytic subunit</fullName>
    </submittedName>
</protein>
<evidence type="ECO:0000256" key="1">
    <source>
        <dbReference type="ARBA" id="ARBA00007734"/>
    </source>
</evidence>
<dbReference type="InterPro" id="IPR008258">
    <property type="entry name" value="Transglycosylase_SLT_dom_1"/>
</dbReference>
<evidence type="ECO:0000313" key="7">
    <source>
        <dbReference type="Proteomes" id="UP000031521"/>
    </source>
</evidence>
<dbReference type="PROSITE" id="PS00922">
    <property type="entry name" value="TRANSGLYCOSYLASE"/>
    <property type="match status" value="1"/>
</dbReference>
<evidence type="ECO:0000259" key="5">
    <source>
        <dbReference type="Pfam" id="PF01464"/>
    </source>
</evidence>
<dbReference type="OrthoDB" id="9815002at2"/>
<gene>
    <name evidence="6" type="ORF">P73_0573</name>
</gene>
<dbReference type="InterPro" id="IPR023346">
    <property type="entry name" value="Lysozyme-like_dom_sf"/>
</dbReference>